<evidence type="ECO:0000313" key="3">
    <source>
        <dbReference type="Proteomes" id="UP001558652"/>
    </source>
</evidence>
<protein>
    <recommendedName>
        <fullName evidence="4">Secreted protein</fullName>
    </recommendedName>
</protein>
<keyword evidence="3" id="KW-1185">Reference proteome</keyword>
<evidence type="ECO:0008006" key="4">
    <source>
        <dbReference type="Google" id="ProtNLM"/>
    </source>
</evidence>
<proteinExistence type="predicted"/>
<evidence type="ECO:0000256" key="1">
    <source>
        <dbReference type="SAM" id="SignalP"/>
    </source>
</evidence>
<feature type="chain" id="PRO_5044817494" description="Secreted protein" evidence="1">
    <location>
        <begin position="18"/>
        <end position="238"/>
    </location>
</feature>
<dbReference type="AlphaFoldDB" id="A0ABD0YN57"/>
<reference evidence="2 3" key="1">
    <citation type="submission" date="2024-07" db="EMBL/GenBank/DDBJ databases">
        <title>Chromosome-level genome assembly of the water stick insect Ranatra chinensis (Heteroptera: Nepidae).</title>
        <authorList>
            <person name="Liu X."/>
        </authorList>
    </citation>
    <scope>NUCLEOTIDE SEQUENCE [LARGE SCALE GENOMIC DNA]</scope>
    <source>
        <strain evidence="2">Cailab_2021Rc</strain>
        <tissue evidence="2">Muscle</tissue>
    </source>
</reference>
<comment type="caution">
    <text evidence="2">The sequence shown here is derived from an EMBL/GenBank/DDBJ whole genome shotgun (WGS) entry which is preliminary data.</text>
</comment>
<name>A0ABD0YN57_9HEMI</name>
<accession>A0ABD0YN57</accession>
<keyword evidence="1" id="KW-0732">Signal</keyword>
<sequence>MVQTVVLHIILAPVSNASQITDSQIVQGRLVERSHPLVTLPDGEYRKKGHEEISRPRSFKVRPPVILEVLRVESRRLHGVSHIHTTIAGSPSGRTVWEFTNVAYPVGTTGAGVRGPNKHQNTRVRGWVRTVESSGKTVEAAAVMRLTGERLVSWAAGSGLGFPHKPGGTALRIHNSDHLRPPARLYGPHLFTKFIEKLHAYVTLTRTPNIINDLEMWSTEDLNQKINSGAKHRKGKIT</sequence>
<dbReference type="EMBL" id="JBFDAA010000010">
    <property type="protein sequence ID" value="KAL1124677.1"/>
    <property type="molecule type" value="Genomic_DNA"/>
</dbReference>
<feature type="signal peptide" evidence="1">
    <location>
        <begin position="1"/>
        <end position="17"/>
    </location>
</feature>
<dbReference type="Proteomes" id="UP001558652">
    <property type="component" value="Unassembled WGS sequence"/>
</dbReference>
<organism evidence="2 3">
    <name type="scientific">Ranatra chinensis</name>
    <dbReference type="NCBI Taxonomy" id="642074"/>
    <lineage>
        <taxon>Eukaryota</taxon>
        <taxon>Metazoa</taxon>
        <taxon>Ecdysozoa</taxon>
        <taxon>Arthropoda</taxon>
        <taxon>Hexapoda</taxon>
        <taxon>Insecta</taxon>
        <taxon>Pterygota</taxon>
        <taxon>Neoptera</taxon>
        <taxon>Paraneoptera</taxon>
        <taxon>Hemiptera</taxon>
        <taxon>Heteroptera</taxon>
        <taxon>Panheteroptera</taxon>
        <taxon>Nepomorpha</taxon>
        <taxon>Nepidae</taxon>
        <taxon>Ranatrinae</taxon>
        <taxon>Ranatra</taxon>
    </lineage>
</organism>
<evidence type="ECO:0000313" key="2">
    <source>
        <dbReference type="EMBL" id="KAL1124677.1"/>
    </source>
</evidence>
<gene>
    <name evidence="2" type="ORF">AAG570_001301</name>
</gene>